<reference evidence="1 2" key="1">
    <citation type="journal article" date="2010" name="Stand. Genomic Sci.">
        <title>Complete genome sequence of Streptosporangium roseum type strain (NI 9100).</title>
        <authorList>
            <person name="Nolan M."/>
            <person name="Sikorski J."/>
            <person name="Jando M."/>
            <person name="Lucas S."/>
            <person name="Lapidus A."/>
            <person name="Glavina Del Rio T."/>
            <person name="Chen F."/>
            <person name="Tice H."/>
            <person name="Pitluck S."/>
            <person name="Cheng J.F."/>
            <person name="Chertkov O."/>
            <person name="Sims D."/>
            <person name="Meincke L."/>
            <person name="Brettin T."/>
            <person name="Han C."/>
            <person name="Detter J.C."/>
            <person name="Bruce D."/>
            <person name="Goodwin L."/>
            <person name="Land M."/>
            <person name="Hauser L."/>
            <person name="Chang Y.J."/>
            <person name="Jeffries C.D."/>
            <person name="Ivanova N."/>
            <person name="Mavromatis K."/>
            <person name="Mikhailova N."/>
            <person name="Chen A."/>
            <person name="Palaniappan K."/>
            <person name="Chain P."/>
            <person name="Rohde M."/>
            <person name="Goker M."/>
            <person name="Bristow J."/>
            <person name="Eisen J.A."/>
            <person name="Markowitz V."/>
            <person name="Hugenholtz P."/>
            <person name="Kyrpides N.C."/>
            <person name="Klenk H.P."/>
        </authorList>
    </citation>
    <scope>NUCLEOTIDE SEQUENCE [LARGE SCALE GENOMIC DNA]</scope>
    <source>
        <strain evidence="2">ATCC 12428 / DSM 43021 / JCM 3005 / NI 9100</strain>
    </source>
</reference>
<dbReference type="Proteomes" id="UP000002029">
    <property type="component" value="Chromosome"/>
</dbReference>
<proteinExistence type="predicted"/>
<gene>
    <name evidence="1" type="ordered locus">Sros_9280</name>
</gene>
<dbReference type="InterPro" id="IPR023393">
    <property type="entry name" value="START-like_dom_sf"/>
</dbReference>
<evidence type="ECO:0000313" key="1">
    <source>
        <dbReference type="EMBL" id="ACZ91898.1"/>
    </source>
</evidence>
<dbReference type="SUPFAM" id="SSF55961">
    <property type="entry name" value="Bet v1-like"/>
    <property type="match status" value="1"/>
</dbReference>
<dbReference type="AlphaFoldDB" id="D2BCS8"/>
<dbReference type="EMBL" id="CP001814">
    <property type="protein sequence ID" value="ACZ91898.1"/>
    <property type="molecule type" value="Genomic_DNA"/>
</dbReference>
<dbReference type="RefSeq" id="WP_012895624.1">
    <property type="nucleotide sequence ID" value="NC_013595.1"/>
</dbReference>
<accession>D2BCS8</accession>
<keyword evidence="2" id="KW-1185">Reference proteome</keyword>
<organism evidence="1 2">
    <name type="scientific">Streptosporangium roseum (strain ATCC 12428 / DSM 43021 / JCM 3005 / KCTC 9067 / NCIMB 10171 / NRRL 2505 / NI 9100)</name>
    <dbReference type="NCBI Taxonomy" id="479432"/>
    <lineage>
        <taxon>Bacteria</taxon>
        <taxon>Bacillati</taxon>
        <taxon>Actinomycetota</taxon>
        <taxon>Actinomycetes</taxon>
        <taxon>Streptosporangiales</taxon>
        <taxon>Streptosporangiaceae</taxon>
        <taxon>Streptosporangium</taxon>
    </lineage>
</organism>
<dbReference type="Gene3D" id="3.30.530.20">
    <property type="match status" value="1"/>
</dbReference>
<dbReference type="STRING" id="479432.Sros_9280"/>
<evidence type="ECO:0000313" key="2">
    <source>
        <dbReference type="Proteomes" id="UP000002029"/>
    </source>
</evidence>
<protein>
    <recommendedName>
        <fullName evidence="3">Polyketide cyclase/dehydrase</fullName>
    </recommendedName>
</protein>
<evidence type="ECO:0008006" key="3">
    <source>
        <dbReference type="Google" id="ProtNLM"/>
    </source>
</evidence>
<dbReference type="OrthoDB" id="6024794at2"/>
<dbReference type="InterPro" id="IPR019587">
    <property type="entry name" value="Polyketide_cyclase/dehydratase"/>
</dbReference>
<name>D2BCS8_STRRD</name>
<sequence>MASVQKEIIIDADPADVWAIIGDFTDGPVRMAPGLVTDSRLDGPDIRVVTFADGTVARERLIALDDETRRLAFSVVGGTMQPTHDNASMQVAPHGDGRSRFVWIHDVQPDDLAIPMEAVMDHGLRIFKQTAEASG</sequence>
<dbReference type="KEGG" id="sro:Sros_9280"/>
<dbReference type="HOGENOM" id="CLU_106645_3_0_11"/>
<dbReference type="Pfam" id="PF10604">
    <property type="entry name" value="Polyketide_cyc2"/>
    <property type="match status" value="1"/>
</dbReference>
<dbReference type="eggNOG" id="ENOG5032SNS">
    <property type="taxonomic scope" value="Bacteria"/>
</dbReference>
<dbReference type="CDD" id="cd07821">
    <property type="entry name" value="PYR_PYL_RCAR_like"/>
    <property type="match status" value="1"/>
</dbReference>